<dbReference type="InterPro" id="IPR010323">
    <property type="entry name" value="DUF924"/>
</dbReference>
<reference evidence="1 2" key="2">
    <citation type="submission" date="2015-05" db="EMBL/GenBank/DDBJ databases">
        <authorList>
            <person name="Morales-Cruz A."/>
            <person name="Amrine K.C."/>
            <person name="Cantu D."/>
        </authorList>
    </citation>
    <scope>NUCLEOTIDE SEQUENCE [LARGE SCALE GENOMIC DNA]</scope>
    <source>
        <strain evidence="1">DA912</strain>
    </source>
</reference>
<accession>A0A0G2F9N6</accession>
<organism evidence="1 2">
    <name type="scientific">Diaporthe ampelina</name>
    <dbReference type="NCBI Taxonomy" id="1214573"/>
    <lineage>
        <taxon>Eukaryota</taxon>
        <taxon>Fungi</taxon>
        <taxon>Dikarya</taxon>
        <taxon>Ascomycota</taxon>
        <taxon>Pezizomycotina</taxon>
        <taxon>Sordariomycetes</taxon>
        <taxon>Sordariomycetidae</taxon>
        <taxon>Diaporthales</taxon>
        <taxon>Diaporthaceae</taxon>
        <taxon>Diaporthe</taxon>
    </lineage>
</organism>
<dbReference type="InterPro" id="IPR011990">
    <property type="entry name" value="TPR-like_helical_dom_sf"/>
</dbReference>
<gene>
    <name evidence="1" type="ORF">UCDDA912_g09137</name>
</gene>
<dbReference type="Proteomes" id="UP000034680">
    <property type="component" value="Unassembled WGS sequence"/>
</dbReference>
<evidence type="ECO:0000313" key="2">
    <source>
        <dbReference type="Proteomes" id="UP000034680"/>
    </source>
</evidence>
<keyword evidence="2" id="KW-1185">Reference proteome</keyword>
<dbReference type="Pfam" id="PF06041">
    <property type="entry name" value="DUF924"/>
    <property type="match status" value="1"/>
</dbReference>
<dbReference type="SUPFAM" id="SSF48452">
    <property type="entry name" value="TPR-like"/>
    <property type="match status" value="1"/>
</dbReference>
<proteinExistence type="predicted"/>
<protein>
    <submittedName>
        <fullName evidence="1">Uncharacterized protein</fullName>
    </submittedName>
</protein>
<evidence type="ECO:0000313" key="1">
    <source>
        <dbReference type="EMBL" id="KKY30911.1"/>
    </source>
</evidence>
<dbReference type="Gene3D" id="1.25.40.10">
    <property type="entry name" value="Tetratricopeptide repeat domain"/>
    <property type="match status" value="1"/>
</dbReference>
<reference evidence="1 2" key="1">
    <citation type="submission" date="2015-05" db="EMBL/GenBank/DDBJ databases">
        <title>Distinctive expansion of gene families associated with plant cell wall degradation and secondary metabolism in the genomes of grapevine trunk pathogens.</title>
        <authorList>
            <person name="Lawrence D.P."/>
            <person name="Travadon R."/>
            <person name="Rolshausen P.E."/>
            <person name="Baumgartner K."/>
        </authorList>
    </citation>
    <scope>NUCLEOTIDE SEQUENCE [LARGE SCALE GENOMIC DNA]</scope>
    <source>
        <strain evidence="1">DA912</strain>
    </source>
</reference>
<name>A0A0G2F9N6_9PEZI</name>
<comment type="caution">
    <text evidence="1">The sequence shown here is derived from an EMBL/GenBank/DDBJ whole genome shotgun (WGS) entry which is preliminary data.</text>
</comment>
<dbReference type="OrthoDB" id="414698at2759"/>
<dbReference type="AlphaFoldDB" id="A0A0G2F9N6"/>
<sequence length="303" mass="34406">MDNLEDLITPSLLTLLVEARIPLPRTGSLDFGQVARETFLEGKFAPKVEPTAWPALIALSKVGVDALSPEFLMANFLPPPTSADFPSQCLGLQLLLDQAPRALCAGVDGRWRSCYFDVVSQRFARSWLALPDDQRPDSLHRWCTELGASFEYWTCVRFWLGTPFVHSESQENQEIALGFTDTTRRAVEARTGATDPWREKRDGVLSDLYGFPNVVRAGPPQGEDVTLETWSWWWMMLMDIHKPIIDRFGRYPYTNAVRGRESTKEELEWAEKTDHFAEVPPEVMKQLEEDYKAGIWQPLGAGK</sequence>
<dbReference type="EMBL" id="LCUC01000432">
    <property type="protein sequence ID" value="KKY30911.1"/>
    <property type="molecule type" value="Genomic_DNA"/>
</dbReference>